<name>A7TRY1_VANPO</name>
<reference evidence="4 5" key="1">
    <citation type="journal article" date="2007" name="Proc. Natl. Acad. Sci. U.S.A.">
        <title>Independent sorting-out of thousands of duplicated gene pairs in two yeast species descended from a whole-genome duplication.</title>
        <authorList>
            <person name="Scannell D.R."/>
            <person name="Frank A.C."/>
            <person name="Conant G.C."/>
            <person name="Byrne K.P."/>
            <person name="Woolfit M."/>
            <person name="Wolfe K.H."/>
        </authorList>
    </citation>
    <scope>NUCLEOTIDE SEQUENCE [LARGE SCALE GENOMIC DNA]</scope>
    <source>
        <strain evidence="5">ATCC 22028 / DSM 70294 / BCRC 21397 / CBS 2163 / NBRC 10782 / NRRL Y-8283 / UCD 57-17</strain>
    </source>
</reference>
<dbReference type="Pfam" id="PF13041">
    <property type="entry name" value="PPR_2"/>
    <property type="match status" value="1"/>
</dbReference>
<dbReference type="InterPro" id="IPR051222">
    <property type="entry name" value="PPR/CCM1_RNA-binding"/>
</dbReference>
<dbReference type="RefSeq" id="XP_001642844.1">
    <property type="nucleotide sequence ID" value="XM_001642794.1"/>
</dbReference>
<dbReference type="InterPro" id="IPR002885">
    <property type="entry name" value="PPR_rpt"/>
</dbReference>
<dbReference type="EMBL" id="DS480490">
    <property type="protein sequence ID" value="EDO14986.1"/>
    <property type="molecule type" value="Genomic_DNA"/>
</dbReference>
<keyword evidence="3" id="KW-0175">Coiled coil</keyword>
<dbReference type="Gene3D" id="1.25.40.10">
    <property type="entry name" value="Tetratricopeptide repeat domain"/>
    <property type="match status" value="1"/>
</dbReference>
<dbReference type="InterPro" id="IPR011990">
    <property type="entry name" value="TPR-like_helical_dom_sf"/>
</dbReference>
<proteinExistence type="predicted"/>
<protein>
    <recommendedName>
        <fullName evidence="6">Mitochondrial group I intron splicing factor CCM1</fullName>
    </recommendedName>
</protein>
<evidence type="ECO:0000256" key="3">
    <source>
        <dbReference type="SAM" id="Coils"/>
    </source>
</evidence>
<dbReference type="HOGENOM" id="CLU_029536_0_0_1"/>
<dbReference type="GO" id="GO:0005739">
    <property type="term" value="C:mitochondrion"/>
    <property type="evidence" value="ECO:0007669"/>
    <property type="project" value="UniProtKB-SubCell"/>
</dbReference>
<evidence type="ECO:0000313" key="4">
    <source>
        <dbReference type="EMBL" id="EDO14986.1"/>
    </source>
</evidence>
<dbReference type="AlphaFoldDB" id="A7TRY1"/>
<feature type="coiled-coil region" evidence="3">
    <location>
        <begin position="577"/>
        <end position="615"/>
    </location>
</feature>
<dbReference type="GeneID" id="5543031"/>
<evidence type="ECO:0000256" key="2">
    <source>
        <dbReference type="ARBA" id="ARBA00022737"/>
    </source>
</evidence>
<evidence type="ECO:0000313" key="5">
    <source>
        <dbReference type="Proteomes" id="UP000000267"/>
    </source>
</evidence>
<dbReference type="InParanoid" id="A7TRY1"/>
<dbReference type="PANTHER" id="PTHR47942:SF63">
    <property type="entry name" value="PENTATRICOPEPTIDE REPEAT-CONTAINING PROTEIN"/>
    <property type="match status" value="1"/>
</dbReference>
<gene>
    <name evidence="4" type="ORF">Kpol_387p12</name>
</gene>
<keyword evidence="5" id="KW-1185">Reference proteome</keyword>
<dbReference type="FunCoup" id="A7TRY1">
    <property type="interactions" value="132"/>
</dbReference>
<dbReference type="KEGG" id="vpo:Kpol_387p12"/>
<dbReference type="PANTHER" id="PTHR47942">
    <property type="entry name" value="TETRATRICOPEPTIDE REPEAT (TPR)-LIKE SUPERFAMILY PROTEIN-RELATED"/>
    <property type="match status" value="1"/>
</dbReference>
<evidence type="ECO:0008006" key="6">
    <source>
        <dbReference type="Google" id="ProtNLM"/>
    </source>
</evidence>
<comment type="subcellular location">
    <subcellularLocation>
        <location evidence="1">Mitochondrion</location>
    </subcellularLocation>
</comment>
<dbReference type="OMA" id="NWRKKWG"/>
<sequence length="642" mass="74780">MSLCYRLFVRQFHVSNRSNASQVKEKLNILKSKGIVINKTKSQVSRLNDKKKLKFKNVQKSAYSKQHALHLLQKNYHASNNDLKPSDIGPNSTMDVKFLTKTTDKRMIYTILGVTGEQLRDSVLIAKTVEKFLNRHQVDKAIYLCKLSKSRGSGALNNIIKYYLNENQPKSAIDLFNWAKKWNIPLNEYTHTILFSGLAQQKEPISKKNCETVMKIVNALIEKNELNQIIFNSALSALANGTEVTAMFDLFEKDIKGIKRDSITYTWILHGLSKVENDGLFVEFLNGFLISIPPRHIDSKFLFELCNLLNQRTSNSQILGSTLSAIDKYFDVNIPEKFLKEKNQLIKLPELSHWSITRKFHSNKHIIGLILANSVATKNWEYGLKLFQDLLKEKPYLIDIDMYHKSLYFTIENDPNHCVEKSLELNKQIEENTAVKFSKRSMLIIYKAFEKQSIKGMTVYNEEKISDLLQKCINYMKENEGVKSEIDEIITIPSEAWKFLFRISKNLNSQGKMTISDTNKLFNEYMKAYINGNFDVLKKKPDQVKDERYMLLEAIRLLKVLLDEYVIKTPVIDESSLDNLERQKFLYRRLLLRLKRRLVEKLDKVEKKKIEIIDEEVEKNIKQNMKLVLNNEYQPEVKLTCN</sequence>
<dbReference type="eggNOG" id="ENOG502QSY4">
    <property type="taxonomic scope" value="Eukaryota"/>
</dbReference>
<dbReference type="Proteomes" id="UP000000267">
    <property type="component" value="Unassembled WGS sequence"/>
</dbReference>
<dbReference type="OrthoDB" id="185373at2759"/>
<keyword evidence="2" id="KW-0677">Repeat</keyword>
<organism evidence="5">
    <name type="scientific">Vanderwaltozyma polyspora (strain ATCC 22028 / DSM 70294 / BCRC 21397 / CBS 2163 / NBRC 10782 / NRRL Y-8283 / UCD 57-17)</name>
    <name type="common">Kluyveromyces polysporus</name>
    <dbReference type="NCBI Taxonomy" id="436907"/>
    <lineage>
        <taxon>Eukaryota</taxon>
        <taxon>Fungi</taxon>
        <taxon>Dikarya</taxon>
        <taxon>Ascomycota</taxon>
        <taxon>Saccharomycotina</taxon>
        <taxon>Saccharomycetes</taxon>
        <taxon>Saccharomycetales</taxon>
        <taxon>Saccharomycetaceae</taxon>
        <taxon>Vanderwaltozyma</taxon>
    </lineage>
</organism>
<evidence type="ECO:0000256" key="1">
    <source>
        <dbReference type="ARBA" id="ARBA00004173"/>
    </source>
</evidence>
<dbReference type="PhylomeDB" id="A7TRY1"/>
<accession>A7TRY1</accession>